<accession>A0A0B7MNR3</accession>
<gene>
    <name evidence="2" type="primary">PARPA_00003.1 scaffold 7</name>
</gene>
<dbReference type="STRING" id="35722.A0A0B7MNR3"/>
<dbReference type="Proteomes" id="UP000054107">
    <property type="component" value="Unassembled WGS sequence"/>
</dbReference>
<organism evidence="2 3">
    <name type="scientific">Parasitella parasitica</name>
    <dbReference type="NCBI Taxonomy" id="35722"/>
    <lineage>
        <taxon>Eukaryota</taxon>
        <taxon>Fungi</taxon>
        <taxon>Fungi incertae sedis</taxon>
        <taxon>Mucoromycota</taxon>
        <taxon>Mucoromycotina</taxon>
        <taxon>Mucoromycetes</taxon>
        <taxon>Mucorales</taxon>
        <taxon>Mucorineae</taxon>
        <taxon>Mucoraceae</taxon>
        <taxon>Parasitella</taxon>
    </lineage>
</organism>
<feature type="region of interest" description="Disordered" evidence="1">
    <location>
        <begin position="193"/>
        <end position="215"/>
    </location>
</feature>
<protein>
    <submittedName>
        <fullName evidence="2">Uncharacterized protein</fullName>
    </submittedName>
</protein>
<proteinExistence type="predicted"/>
<evidence type="ECO:0000256" key="1">
    <source>
        <dbReference type="SAM" id="MobiDB-lite"/>
    </source>
</evidence>
<name>A0A0B7MNR3_9FUNG</name>
<dbReference type="AlphaFoldDB" id="A0A0B7MNR3"/>
<evidence type="ECO:0000313" key="2">
    <source>
        <dbReference type="EMBL" id="CEP06772.1"/>
    </source>
</evidence>
<dbReference type="OrthoDB" id="2224005at2759"/>
<reference evidence="2 3" key="1">
    <citation type="submission" date="2014-09" db="EMBL/GenBank/DDBJ databases">
        <authorList>
            <person name="Ellenberger Sabrina"/>
        </authorList>
    </citation>
    <scope>NUCLEOTIDE SEQUENCE [LARGE SCALE GENOMIC DNA]</scope>
    <source>
        <strain evidence="2 3">CBS 412.66</strain>
    </source>
</reference>
<dbReference type="EMBL" id="LN718628">
    <property type="protein sequence ID" value="CEP06772.1"/>
    <property type="molecule type" value="Genomic_DNA"/>
</dbReference>
<sequence>MDSGLRPNLFIQNYAIMYYFLRFFKKKTRHHFIGSLNAYAYTNEDDTRAFINLRLNVVGVRPYANVDDNNRIIPSQAIRMLVEDYDNDSLLKLKYMMYKFVWQNFDDEHHVKQDKLKKEPFAHYLSDLHEDLCESGLIIRGETLNPVLVTERIMRQRLRFNLAERRRDIEYSYNPRVPKVDWDHPEMTLGKLTNNEPFPVELTAPSPIEVEEETD</sequence>
<keyword evidence="3" id="KW-1185">Reference proteome</keyword>
<evidence type="ECO:0000313" key="3">
    <source>
        <dbReference type="Proteomes" id="UP000054107"/>
    </source>
</evidence>